<gene>
    <name evidence="2" type="ORF">NT02SARS_1610</name>
</gene>
<proteinExistence type="predicted"/>
<feature type="transmembrane region" description="Helical" evidence="1">
    <location>
        <begin position="16"/>
        <end position="35"/>
    </location>
</feature>
<evidence type="ECO:0000256" key="1">
    <source>
        <dbReference type="SAM" id="Phobius"/>
    </source>
</evidence>
<keyword evidence="1" id="KW-1133">Transmembrane helix</keyword>
<evidence type="ECO:0000313" key="3">
    <source>
        <dbReference type="Proteomes" id="UP000010116"/>
    </source>
</evidence>
<name>J4KSR3_9GAMM</name>
<keyword evidence="1" id="KW-0472">Membrane</keyword>
<reference evidence="2 3" key="1">
    <citation type="journal article" date="2012" name="ISME J.">
        <title>Genomic insights to SAR86, an abundant and uncultivated marine bacterial lineage.</title>
        <authorList>
            <person name="Dupont C.L."/>
            <person name="Rusch D.B."/>
            <person name="Yooseph S."/>
            <person name="Lombardo M.J."/>
            <person name="Richter R.A."/>
            <person name="Valas R."/>
            <person name="Novotny M."/>
            <person name="Yee-Greenbaum J."/>
            <person name="Selengut J.D."/>
            <person name="Haft D.H."/>
            <person name="Halpern A.L."/>
            <person name="Lasken R.S."/>
            <person name="Nealson K."/>
            <person name="Friedman R."/>
            <person name="Venter J.C."/>
        </authorList>
    </citation>
    <scope>NUCLEOTIDE SEQUENCE [LARGE SCALE GENOMIC DNA]</scope>
</reference>
<dbReference type="HOGENOM" id="CLU_1785555_0_0_6"/>
<keyword evidence="1" id="KW-0812">Transmembrane</keyword>
<dbReference type="AlphaFoldDB" id="J4KSR3"/>
<evidence type="ECO:0000313" key="2">
    <source>
        <dbReference type="EMBL" id="EJP73154.1"/>
    </source>
</evidence>
<organism evidence="2 3">
    <name type="scientific">SAR86 cluster bacterium SAR86B</name>
    <dbReference type="NCBI Taxonomy" id="1123867"/>
    <lineage>
        <taxon>Bacteria</taxon>
        <taxon>Pseudomonadati</taxon>
        <taxon>Pseudomonadota</taxon>
        <taxon>Gammaproteobacteria</taxon>
        <taxon>SAR86 cluster</taxon>
    </lineage>
</organism>
<dbReference type="Proteomes" id="UP000010116">
    <property type="component" value="Unassembled WGS sequence"/>
</dbReference>
<protein>
    <submittedName>
        <fullName evidence="2">Uncharacterized protein</fullName>
    </submittedName>
</protein>
<sequence length="145" mass="16718">MVDLINDSFTFIYNNWYDILLVLLFLLVGLIYITVHNITFIPKNKDENKKTSAEFVIETFDIDKELDFNVDSCDGNTDDLEKHETYCGGLTDGNCKLSNCCVYAFHKETNVGKCVPGDSDGPTIKDETKNMDYYYYKNKEFKITL</sequence>
<accession>J4KSR3</accession>
<dbReference type="EMBL" id="JH611180">
    <property type="protein sequence ID" value="EJP73154.1"/>
    <property type="molecule type" value="Genomic_DNA"/>
</dbReference>